<dbReference type="OrthoDB" id="374573at2157"/>
<evidence type="ECO:0000313" key="1">
    <source>
        <dbReference type="EMBL" id="QOR94937.1"/>
    </source>
</evidence>
<organism evidence="1 2">
    <name type="scientific">Thermosphaera chiliense</name>
    <dbReference type="NCBI Taxonomy" id="3402707"/>
    <lineage>
        <taxon>Archaea</taxon>
        <taxon>Thermoproteota</taxon>
        <taxon>Thermoprotei</taxon>
        <taxon>Desulfurococcales</taxon>
        <taxon>Desulfurococcaceae</taxon>
        <taxon>Thermosphaera</taxon>
    </lineage>
</organism>
<dbReference type="GeneID" id="59454404"/>
<reference evidence="1 2" key="1">
    <citation type="submission" date="2020-10" db="EMBL/GenBank/DDBJ databases">
        <title>Complete genome sequence of Thermosphaera aggregans strain 3507.</title>
        <authorList>
            <person name="Zayulina K.S."/>
            <person name="Elcheninov A.G."/>
            <person name="Toshchakov S.V."/>
            <person name="Kublanov I.V."/>
            <person name="Kochetkova T.V."/>
        </authorList>
    </citation>
    <scope>NUCLEOTIDE SEQUENCE [LARGE SCALE GENOMIC DNA]</scope>
    <source>
        <strain evidence="1 2">3507</strain>
    </source>
</reference>
<gene>
    <name evidence="1" type="ORF">IMZ38_03260</name>
</gene>
<dbReference type="Proteomes" id="UP000593766">
    <property type="component" value="Chromosome"/>
</dbReference>
<dbReference type="KEGG" id="tcs:IMZ38_03260"/>
<evidence type="ECO:0008006" key="3">
    <source>
        <dbReference type="Google" id="ProtNLM"/>
    </source>
</evidence>
<dbReference type="AlphaFoldDB" id="A0A7M1UTD6"/>
<dbReference type="EMBL" id="CP063144">
    <property type="protein sequence ID" value="QOR94937.1"/>
    <property type="molecule type" value="Genomic_DNA"/>
</dbReference>
<name>A0A7M1UTD6_9CREN</name>
<accession>A0A7M1UTD6</accession>
<dbReference type="RefSeq" id="WP_193436733.1">
    <property type="nucleotide sequence ID" value="NZ_CP063144.1"/>
</dbReference>
<sequence>MIYLACDGDDLFCWLVEEFLREAGASFEKVGLEKLASGGDILEDNTTIYAGGLTEVFLSFLKAYSNTVSGRLVVFVKPVENYPYHLSSQVKRYLLNIHKKKLPVLFVETTPVEHQVNSSLYPEFEHVLIPIFNVEHIFVRDTLPRDGAIVTRFDKCRVLEDLILELGKIGFTSLLINVNAPDKPCFNPFIIDVFTENPVSLLEKSIMGIIGVNDTLSNIVFQMMITDSRPVIACGQSAKNTRYDQTGLVVKVDQCNALDLANAVVNVFNSLESMRKKGTARFVDAYFEKDVERIKSFLA</sequence>
<evidence type="ECO:0000313" key="2">
    <source>
        <dbReference type="Proteomes" id="UP000593766"/>
    </source>
</evidence>
<proteinExistence type="predicted"/>
<keyword evidence="2" id="KW-1185">Reference proteome</keyword>
<protein>
    <recommendedName>
        <fullName evidence="3">DUF354 domain-containing protein</fullName>
    </recommendedName>
</protein>